<gene>
    <name evidence="2" type="ORF">B5807_06157</name>
</gene>
<dbReference type="EMBL" id="KZ107843">
    <property type="protein sequence ID" value="OSS49959.1"/>
    <property type="molecule type" value="Genomic_DNA"/>
</dbReference>
<protein>
    <recommendedName>
        <fullName evidence="4">Nuclear pore assembly and biogenesis-domain-containing protein</fullName>
    </recommendedName>
</protein>
<feature type="transmembrane region" description="Helical" evidence="1">
    <location>
        <begin position="14"/>
        <end position="34"/>
    </location>
</feature>
<dbReference type="Proteomes" id="UP000193240">
    <property type="component" value="Unassembled WGS sequence"/>
</dbReference>
<accession>A0A1Y2M2B9</accession>
<keyword evidence="1" id="KW-0812">Transmembrane</keyword>
<dbReference type="Pfam" id="PF12716">
    <property type="entry name" value="Apq12"/>
    <property type="match status" value="1"/>
</dbReference>
<dbReference type="OrthoDB" id="3559694at2759"/>
<keyword evidence="1" id="KW-1133">Transmembrane helix</keyword>
<sequence>MEFIQDYVTLLPRLLPPSIASPLLTLVTTLFGITRTLQTHLQPLFTRLVTEPDAASILVVVAALFISFKILDMMYRAVLFWVNLVFRLVLWGGVGLIGLWVYNRGVDGFVQDVQDLAARWAGEYEKYSGEVRRYQQDQEAQIRMQAKQQGARKGWR</sequence>
<keyword evidence="1" id="KW-0472">Membrane</keyword>
<evidence type="ECO:0008006" key="4">
    <source>
        <dbReference type="Google" id="ProtNLM"/>
    </source>
</evidence>
<feature type="transmembrane region" description="Helical" evidence="1">
    <location>
        <begin position="78"/>
        <end position="102"/>
    </location>
</feature>
<evidence type="ECO:0000313" key="2">
    <source>
        <dbReference type="EMBL" id="OSS49959.1"/>
    </source>
</evidence>
<name>A0A1Y2M2B9_EPING</name>
<evidence type="ECO:0000313" key="3">
    <source>
        <dbReference type="Proteomes" id="UP000193240"/>
    </source>
</evidence>
<organism evidence="2 3">
    <name type="scientific">Epicoccum nigrum</name>
    <name type="common">Soil fungus</name>
    <name type="synonym">Epicoccum purpurascens</name>
    <dbReference type="NCBI Taxonomy" id="105696"/>
    <lineage>
        <taxon>Eukaryota</taxon>
        <taxon>Fungi</taxon>
        <taxon>Dikarya</taxon>
        <taxon>Ascomycota</taxon>
        <taxon>Pezizomycotina</taxon>
        <taxon>Dothideomycetes</taxon>
        <taxon>Pleosporomycetidae</taxon>
        <taxon>Pleosporales</taxon>
        <taxon>Pleosporineae</taxon>
        <taxon>Didymellaceae</taxon>
        <taxon>Epicoccum</taxon>
    </lineage>
</organism>
<dbReference type="InterPro" id="IPR024316">
    <property type="entry name" value="APQ12"/>
</dbReference>
<feature type="transmembrane region" description="Helical" evidence="1">
    <location>
        <begin position="54"/>
        <end position="71"/>
    </location>
</feature>
<dbReference type="InParanoid" id="A0A1Y2M2B9"/>
<dbReference type="AlphaFoldDB" id="A0A1Y2M2B9"/>
<proteinExistence type="predicted"/>
<evidence type="ECO:0000256" key="1">
    <source>
        <dbReference type="SAM" id="Phobius"/>
    </source>
</evidence>
<dbReference type="OMA" id="FIQDYAA"/>
<keyword evidence="3" id="KW-1185">Reference proteome</keyword>
<reference evidence="2 3" key="1">
    <citation type="journal article" date="2017" name="Genome Announc.">
        <title>Genome sequence of the saprophytic ascomycete Epicoccum nigrum ICMP 19927 strain isolated from New Zealand.</title>
        <authorList>
            <person name="Fokin M."/>
            <person name="Fleetwood D."/>
            <person name="Weir B.S."/>
            <person name="Villas-Boas S.G."/>
        </authorList>
    </citation>
    <scope>NUCLEOTIDE SEQUENCE [LARGE SCALE GENOMIC DNA]</scope>
    <source>
        <strain evidence="2 3">ICMP 19927</strain>
    </source>
</reference>